<evidence type="ECO:0000313" key="2">
    <source>
        <dbReference type="Proteomes" id="UP000692954"/>
    </source>
</evidence>
<comment type="caution">
    <text evidence="1">The sequence shown here is derived from an EMBL/GenBank/DDBJ whole genome shotgun (WGS) entry which is preliminary data.</text>
</comment>
<dbReference type="AlphaFoldDB" id="A0A8S1MBP2"/>
<sequence>MNQINLELLENLCLQIFYKRKQLKNLKQILQLQVLQQQQLKEPSPKNDELNIQDFTFLQ</sequence>
<proteinExistence type="predicted"/>
<protein>
    <submittedName>
        <fullName evidence="1">Uncharacterized protein</fullName>
    </submittedName>
</protein>
<dbReference type="EMBL" id="CAJJDN010000029">
    <property type="protein sequence ID" value="CAD8072674.1"/>
    <property type="molecule type" value="Genomic_DNA"/>
</dbReference>
<name>A0A8S1MBP2_9CILI</name>
<gene>
    <name evidence="1" type="ORF">PSON_ATCC_30995.1.T0290284</name>
</gene>
<evidence type="ECO:0000313" key="1">
    <source>
        <dbReference type="EMBL" id="CAD8072674.1"/>
    </source>
</evidence>
<accession>A0A8S1MBP2</accession>
<reference evidence="1" key="1">
    <citation type="submission" date="2021-01" db="EMBL/GenBank/DDBJ databases">
        <authorList>
            <consortium name="Genoscope - CEA"/>
            <person name="William W."/>
        </authorList>
    </citation>
    <scope>NUCLEOTIDE SEQUENCE</scope>
</reference>
<dbReference type="Proteomes" id="UP000692954">
    <property type="component" value="Unassembled WGS sequence"/>
</dbReference>
<keyword evidence="2" id="KW-1185">Reference proteome</keyword>
<organism evidence="1 2">
    <name type="scientific">Paramecium sonneborni</name>
    <dbReference type="NCBI Taxonomy" id="65129"/>
    <lineage>
        <taxon>Eukaryota</taxon>
        <taxon>Sar</taxon>
        <taxon>Alveolata</taxon>
        <taxon>Ciliophora</taxon>
        <taxon>Intramacronucleata</taxon>
        <taxon>Oligohymenophorea</taxon>
        <taxon>Peniculida</taxon>
        <taxon>Parameciidae</taxon>
        <taxon>Paramecium</taxon>
    </lineage>
</organism>